<evidence type="ECO:0000256" key="3">
    <source>
        <dbReference type="ARBA" id="ARBA00022729"/>
    </source>
</evidence>
<dbReference type="InterPro" id="IPR008758">
    <property type="entry name" value="Peptidase_S28"/>
</dbReference>
<dbReference type="PANTHER" id="PTHR11010:SF117">
    <property type="entry name" value="SERINE PROTEASE 16"/>
    <property type="match status" value="1"/>
</dbReference>
<keyword evidence="5" id="KW-0325">Glycoprotein</keyword>
<dbReference type="EMBL" id="JAKKPZ010000003">
    <property type="protein sequence ID" value="KAI1723579.1"/>
    <property type="molecule type" value="Genomic_DNA"/>
</dbReference>
<keyword evidence="8" id="KW-0121">Carboxypeptidase</keyword>
<evidence type="ECO:0000256" key="4">
    <source>
        <dbReference type="ARBA" id="ARBA00022801"/>
    </source>
</evidence>
<feature type="compositionally biased region" description="Acidic residues" evidence="6">
    <location>
        <begin position="887"/>
        <end position="896"/>
    </location>
</feature>
<dbReference type="GO" id="GO:0070008">
    <property type="term" value="F:serine-type exopeptidase activity"/>
    <property type="evidence" value="ECO:0007669"/>
    <property type="project" value="InterPro"/>
</dbReference>
<dbReference type="GO" id="GO:0008239">
    <property type="term" value="F:dipeptidyl-peptidase activity"/>
    <property type="evidence" value="ECO:0007669"/>
    <property type="project" value="TreeGrafter"/>
</dbReference>
<dbReference type="SUPFAM" id="SSF53474">
    <property type="entry name" value="alpha/beta-Hydrolases"/>
    <property type="match status" value="2"/>
</dbReference>
<keyword evidence="4" id="KW-0378">Hydrolase</keyword>
<dbReference type="Pfam" id="PF05577">
    <property type="entry name" value="Peptidase_S28"/>
    <property type="match status" value="2"/>
</dbReference>
<dbReference type="Proteomes" id="UP001201812">
    <property type="component" value="Unassembled WGS sequence"/>
</dbReference>
<comment type="caution">
    <text evidence="8">The sequence shown here is derived from an EMBL/GenBank/DDBJ whole genome shotgun (WGS) entry which is preliminary data.</text>
</comment>
<protein>
    <submittedName>
        <fullName evidence="8">Serine carboxypeptidase s28 domain-containing protein</fullName>
    </submittedName>
</protein>
<comment type="similarity">
    <text evidence="1">Belongs to the peptidase S28 family.</text>
</comment>
<feature type="region of interest" description="Disordered" evidence="6">
    <location>
        <begin position="887"/>
        <end position="906"/>
    </location>
</feature>
<dbReference type="AlphaFoldDB" id="A0AAD4RBG7"/>
<evidence type="ECO:0000256" key="7">
    <source>
        <dbReference type="SAM" id="SignalP"/>
    </source>
</evidence>
<dbReference type="Gene3D" id="3.40.50.1820">
    <property type="entry name" value="alpha/beta hydrolase"/>
    <property type="match status" value="2"/>
</dbReference>
<evidence type="ECO:0000313" key="8">
    <source>
        <dbReference type="EMBL" id="KAI1723579.1"/>
    </source>
</evidence>
<proteinExistence type="inferred from homology"/>
<evidence type="ECO:0000256" key="6">
    <source>
        <dbReference type="SAM" id="MobiDB-lite"/>
    </source>
</evidence>
<evidence type="ECO:0000256" key="5">
    <source>
        <dbReference type="ARBA" id="ARBA00023180"/>
    </source>
</evidence>
<organism evidence="8 9">
    <name type="scientific">Ditylenchus destructor</name>
    <dbReference type="NCBI Taxonomy" id="166010"/>
    <lineage>
        <taxon>Eukaryota</taxon>
        <taxon>Metazoa</taxon>
        <taxon>Ecdysozoa</taxon>
        <taxon>Nematoda</taxon>
        <taxon>Chromadorea</taxon>
        <taxon>Rhabditida</taxon>
        <taxon>Tylenchina</taxon>
        <taxon>Tylenchomorpha</taxon>
        <taxon>Sphaerularioidea</taxon>
        <taxon>Anguinidae</taxon>
        <taxon>Anguininae</taxon>
        <taxon>Ditylenchus</taxon>
    </lineage>
</organism>
<name>A0AAD4RBG7_9BILA</name>
<keyword evidence="2" id="KW-0645">Protease</keyword>
<reference evidence="8" key="1">
    <citation type="submission" date="2022-01" db="EMBL/GenBank/DDBJ databases">
        <title>Genome Sequence Resource for Two Populations of Ditylenchus destructor, the Migratory Endoparasitic Phytonematode.</title>
        <authorList>
            <person name="Zhang H."/>
            <person name="Lin R."/>
            <person name="Xie B."/>
        </authorList>
    </citation>
    <scope>NUCLEOTIDE SEQUENCE</scope>
    <source>
        <strain evidence="8">BazhouSP</strain>
    </source>
</reference>
<keyword evidence="3 7" id="KW-0732">Signal</keyword>
<feature type="chain" id="PRO_5042263904" evidence="7">
    <location>
        <begin position="22"/>
        <end position="1133"/>
    </location>
</feature>
<evidence type="ECO:0000256" key="2">
    <source>
        <dbReference type="ARBA" id="ARBA00022670"/>
    </source>
</evidence>
<sequence length="1133" mass="129297">MGHRTFLSFLIWAIYIAFICADEPIQLTIAGRPFFGFTGTHLLYDHSGKVSNSNEGEKFFTQKLDHFSDDARTFQQRFFVNDNFKNSSINILYLEGDGATSSTKATNLEYPHVANAGTYNATVWVLEHRYYGKSRPFETSTTSNLSFLSSRQAVEDIADFIRAQNKASNENSPKWIVVGSSYAGSLALWFRQTYPGLSVGAIASSASLQPALDFYDYQKYIDQAYQEYDPKCYKNIADAYLTIRQLMQNVDGRQRLSNDLKLNPSFDNLKLTYKDLQHFHNNLAAFIQLPVQYNRVNIGRFSNTSSISNVCHIFSSTTSDSVNKIAELTKYLSQKLYNKHDGLKNSYIALINYLKNESYDEDGRRASSRNWLWQQCTEFGYFPTTDYGYGILFSSIPNNFFLNMCVDVFGTSYDVNFVKQAVQNTTKSYHANSVYSGSNTTLINNGGDPWRTLGAAKSSNPSSQLYIAANAGHAADQFPATSNDWPGVNSRKQRIVSRRTRRIANKNIHISRIQQLPSPKNWLGQIVMNVTLPMKSKKIDVMKKYPIASEYASRFSFIRRLNERIKRMFVKKQNKKQNNTSSQDDNNQANYILQYLDQFDSSNTEQWKQYFYVNDDYKEEEESPNFLMLGGEGPADAMYVEAGVLEYVNWVKLFKGTAYALEHRFYGYSQPKKDVSTKNLKWLTTEHALADASVFINSINNQRKLTKPQWIIFGGSYSGNLAAWMRVRYPQLSIGAVASSAPIQAKTDYWEYLQVVQNSTKAFGGADCPDNVHRFFAWAQNRLTTVEGRQNISTDFGMCDSWDGDYIDEKDAKAFLTTIIFDLAGDVQYDTQTHDYVKGICQAFGNFDKEIGASVRIRDILRMLLQKAQKRARVQTADDDIILEEETVDEHAEEDTTASHDQENKQPVQFQRGTTNQGNICLWYREFRYVRTRKNGIWFRCEQRSCKASLLLQDVENLTGILGPNEHNHIAAPSRQQAETSRHGMKQQIHANPRARPFRLRAQGRADVDDEVFERMGTDEALDRMIARVKNKTFRNVNRANPLEIQIPPELLMKDGESTLVYDSRITRPNQADVVLVFSHGKHVTNILDAANFDTDEGLIDAVHLLGLVMQGFVDGLRVPNEDEEENETSEEE</sequence>
<accession>A0AAD4RBG7</accession>
<dbReference type="GO" id="GO:0004180">
    <property type="term" value="F:carboxypeptidase activity"/>
    <property type="evidence" value="ECO:0007669"/>
    <property type="project" value="UniProtKB-KW"/>
</dbReference>
<gene>
    <name evidence="8" type="ORF">DdX_03742</name>
</gene>
<dbReference type="Gene3D" id="1.20.120.980">
    <property type="entry name" value="Serine carboxypeptidase S28, SKS domain"/>
    <property type="match status" value="1"/>
</dbReference>
<evidence type="ECO:0000256" key="1">
    <source>
        <dbReference type="ARBA" id="ARBA00011079"/>
    </source>
</evidence>
<dbReference type="InterPro" id="IPR029058">
    <property type="entry name" value="AB_hydrolase_fold"/>
</dbReference>
<dbReference type="Gene3D" id="2.20.25.240">
    <property type="match status" value="1"/>
</dbReference>
<evidence type="ECO:0000313" key="9">
    <source>
        <dbReference type="Proteomes" id="UP001201812"/>
    </source>
</evidence>
<dbReference type="InterPro" id="IPR042269">
    <property type="entry name" value="Ser_carbopepase_S28_SKS"/>
</dbReference>
<dbReference type="PANTHER" id="PTHR11010">
    <property type="entry name" value="PROTEASE S28 PRO-X CARBOXYPEPTIDASE-RELATED"/>
    <property type="match status" value="1"/>
</dbReference>
<dbReference type="GO" id="GO:0006508">
    <property type="term" value="P:proteolysis"/>
    <property type="evidence" value="ECO:0007669"/>
    <property type="project" value="UniProtKB-KW"/>
</dbReference>
<feature type="signal peptide" evidence="7">
    <location>
        <begin position="1"/>
        <end position="21"/>
    </location>
</feature>
<keyword evidence="9" id="KW-1185">Reference proteome</keyword>